<reference evidence="3" key="1">
    <citation type="submission" date="2014-04" db="EMBL/GenBank/DDBJ databases">
        <title>Evolutionary Origins and Diversification of the Mycorrhizal Mutualists.</title>
        <authorList>
            <consortium name="DOE Joint Genome Institute"/>
            <consortium name="Mycorrhizal Genomics Consortium"/>
            <person name="Kohler A."/>
            <person name="Kuo A."/>
            <person name="Nagy L.G."/>
            <person name="Floudas D."/>
            <person name="Copeland A."/>
            <person name="Barry K.W."/>
            <person name="Cichocki N."/>
            <person name="Veneault-Fourrey C."/>
            <person name="LaButti K."/>
            <person name="Lindquist E.A."/>
            <person name="Lipzen A."/>
            <person name="Lundell T."/>
            <person name="Morin E."/>
            <person name="Murat C."/>
            <person name="Riley R."/>
            <person name="Ohm R."/>
            <person name="Sun H."/>
            <person name="Tunlid A."/>
            <person name="Henrissat B."/>
            <person name="Grigoriev I.V."/>
            <person name="Hibbett D.S."/>
            <person name="Martin F."/>
        </authorList>
    </citation>
    <scope>NUCLEOTIDE SEQUENCE [LARGE SCALE GENOMIC DNA]</scope>
    <source>
        <strain evidence="3">FD-334 SS-4</strain>
    </source>
</reference>
<proteinExistence type="predicted"/>
<evidence type="ECO:0000313" key="2">
    <source>
        <dbReference type="EMBL" id="KJA15171.1"/>
    </source>
</evidence>
<dbReference type="EMBL" id="KN817652">
    <property type="protein sequence ID" value="KJA15171.1"/>
    <property type="molecule type" value="Genomic_DNA"/>
</dbReference>
<gene>
    <name evidence="2" type="ORF">HYPSUDRAFT_208096</name>
</gene>
<dbReference type="Pfam" id="PF20149">
    <property type="entry name" value="DUF6532"/>
    <property type="match status" value="1"/>
</dbReference>
<organism evidence="2 3">
    <name type="scientific">Hypholoma sublateritium (strain FD-334 SS-4)</name>
    <dbReference type="NCBI Taxonomy" id="945553"/>
    <lineage>
        <taxon>Eukaryota</taxon>
        <taxon>Fungi</taxon>
        <taxon>Dikarya</taxon>
        <taxon>Basidiomycota</taxon>
        <taxon>Agaricomycotina</taxon>
        <taxon>Agaricomycetes</taxon>
        <taxon>Agaricomycetidae</taxon>
        <taxon>Agaricales</taxon>
        <taxon>Agaricineae</taxon>
        <taxon>Strophariaceae</taxon>
        <taxon>Hypholoma</taxon>
    </lineage>
</organism>
<dbReference type="AlphaFoldDB" id="A0A0D2NEU7"/>
<protein>
    <recommendedName>
        <fullName evidence="1">DUF6532 domain-containing protein</fullName>
    </recommendedName>
</protein>
<sequence>MVEALETAASELLISHRVAVDESIADVFLTYQGRLVRSIKSKGRELVSQEYSLGVMDQESLADGSTLKQYVAKRVRGLLNSEPGPKNTTYTDGPPDQAGFPGRWNSNFCYKLISSSLFEGPSALGRKYTRHFGRPLKKQIIAMGHSVAYFCLEEWKGGEWKKLSPSNAECQAKYHSIFQAMEDARKNDYGGPALDDVEDNTISEPEGFNKAYGLDALREEGSNPLRPPPFGLQPLPASNPVLERQSEGQGLFSSDALPALYQQGLASSSEPGSLNYYDGMALAFLDQASSSGFGENPDYTQG</sequence>
<dbReference type="Proteomes" id="UP000054270">
    <property type="component" value="Unassembled WGS sequence"/>
</dbReference>
<dbReference type="InterPro" id="IPR045341">
    <property type="entry name" value="DUF6532"/>
</dbReference>
<feature type="domain" description="DUF6532" evidence="1">
    <location>
        <begin position="19"/>
        <end position="183"/>
    </location>
</feature>
<keyword evidence="3" id="KW-1185">Reference proteome</keyword>
<accession>A0A0D2NEU7</accession>
<evidence type="ECO:0000313" key="3">
    <source>
        <dbReference type="Proteomes" id="UP000054270"/>
    </source>
</evidence>
<evidence type="ECO:0000259" key="1">
    <source>
        <dbReference type="Pfam" id="PF20149"/>
    </source>
</evidence>
<name>A0A0D2NEU7_HYPSF</name>